<dbReference type="InterPro" id="IPR003489">
    <property type="entry name" value="RHF/RaiA"/>
</dbReference>
<accession>A0A381V315</accession>
<sequence length="95" mass="11207">MNIEFTARHFHAPDKLRIYTENEVQKLKRYFNRIIQCQVVLSHENNQYTTEINLSIPKRKINVKDTTNNVTKSVDRAVSKMAGRISKFKEKRNGI</sequence>
<organism evidence="1">
    <name type="scientific">marine metagenome</name>
    <dbReference type="NCBI Taxonomy" id="408172"/>
    <lineage>
        <taxon>unclassified sequences</taxon>
        <taxon>metagenomes</taxon>
        <taxon>ecological metagenomes</taxon>
    </lineage>
</organism>
<evidence type="ECO:0008006" key="2">
    <source>
        <dbReference type="Google" id="ProtNLM"/>
    </source>
</evidence>
<evidence type="ECO:0000313" key="1">
    <source>
        <dbReference type="EMBL" id="SVA34594.1"/>
    </source>
</evidence>
<dbReference type="InterPro" id="IPR036567">
    <property type="entry name" value="RHF-like"/>
</dbReference>
<dbReference type="SUPFAM" id="SSF69754">
    <property type="entry name" value="Ribosome binding protein Y (YfiA homologue)"/>
    <property type="match status" value="1"/>
</dbReference>
<dbReference type="EMBL" id="UINC01007687">
    <property type="protein sequence ID" value="SVA34594.1"/>
    <property type="molecule type" value="Genomic_DNA"/>
</dbReference>
<protein>
    <recommendedName>
        <fullName evidence="2">Ribosomal subunit interface protein</fullName>
    </recommendedName>
</protein>
<reference evidence="1" key="1">
    <citation type="submission" date="2018-05" db="EMBL/GenBank/DDBJ databases">
        <authorList>
            <person name="Lanie J.A."/>
            <person name="Ng W.-L."/>
            <person name="Kazmierczak K.M."/>
            <person name="Andrzejewski T.M."/>
            <person name="Davidsen T.M."/>
            <person name="Wayne K.J."/>
            <person name="Tettelin H."/>
            <person name="Glass J.I."/>
            <person name="Rusch D."/>
            <person name="Podicherti R."/>
            <person name="Tsui H.-C.T."/>
            <person name="Winkler M.E."/>
        </authorList>
    </citation>
    <scope>NUCLEOTIDE SEQUENCE</scope>
</reference>
<gene>
    <name evidence="1" type="ORF">METZ01_LOCUS87448</name>
</gene>
<dbReference type="Pfam" id="PF02482">
    <property type="entry name" value="Ribosomal_S30AE"/>
    <property type="match status" value="1"/>
</dbReference>
<name>A0A381V315_9ZZZZ</name>
<dbReference type="AlphaFoldDB" id="A0A381V315"/>
<dbReference type="NCBIfam" id="TIGR00741">
    <property type="entry name" value="yfiA"/>
    <property type="match status" value="1"/>
</dbReference>
<dbReference type="Gene3D" id="3.30.160.100">
    <property type="entry name" value="Ribosome hibernation promotion factor-like"/>
    <property type="match status" value="1"/>
</dbReference>
<proteinExistence type="predicted"/>